<organism evidence="2 3">
    <name type="scientific">Roridomyces roridus</name>
    <dbReference type="NCBI Taxonomy" id="1738132"/>
    <lineage>
        <taxon>Eukaryota</taxon>
        <taxon>Fungi</taxon>
        <taxon>Dikarya</taxon>
        <taxon>Basidiomycota</taxon>
        <taxon>Agaricomycotina</taxon>
        <taxon>Agaricomycetes</taxon>
        <taxon>Agaricomycetidae</taxon>
        <taxon>Agaricales</taxon>
        <taxon>Marasmiineae</taxon>
        <taxon>Mycenaceae</taxon>
        <taxon>Roridomyces</taxon>
    </lineage>
</organism>
<keyword evidence="3" id="KW-1185">Reference proteome</keyword>
<sequence>MFAFHSVNDDDASHFMNQGRITMSMASVSRKEAGMNLRAMEEPGKALGEHSSLLTRPDVMMKSRYGQFEVRRHDLGERGSGSDADEEARSKSGNQITTGTLSLVTGLRADTLQAIVMSFIVPHSTVQSTIRNRAVQTRPPTNLALAFVAYLREEILSQVKASGTYVLTLGVQQAGITWGSNDKNSLATTVKHEGLAWNRQWNRLVRPSQRGK</sequence>
<proteinExistence type="predicted"/>
<accession>A0AAD7BCE3</accession>
<dbReference type="AlphaFoldDB" id="A0AAD7BCE3"/>
<protein>
    <submittedName>
        <fullName evidence="2">Uncharacterized protein</fullName>
    </submittedName>
</protein>
<evidence type="ECO:0000313" key="2">
    <source>
        <dbReference type="EMBL" id="KAJ7616665.1"/>
    </source>
</evidence>
<evidence type="ECO:0000256" key="1">
    <source>
        <dbReference type="SAM" id="MobiDB-lite"/>
    </source>
</evidence>
<feature type="region of interest" description="Disordered" evidence="1">
    <location>
        <begin position="70"/>
        <end position="93"/>
    </location>
</feature>
<name>A0AAD7BCE3_9AGAR</name>
<comment type="caution">
    <text evidence="2">The sequence shown here is derived from an EMBL/GenBank/DDBJ whole genome shotgun (WGS) entry which is preliminary data.</text>
</comment>
<reference evidence="2" key="1">
    <citation type="submission" date="2023-03" db="EMBL/GenBank/DDBJ databases">
        <title>Massive genome expansion in bonnet fungi (Mycena s.s.) driven by repeated elements and novel gene families across ecological guilds.</title>
        <authorList>
            <consortium name="Lawrence Berkeley National Laboratory"/>
            <person name="Harder C.B."/>
            <person name="Miyauchi S."/>
            <person name="Viragh M."/>
            <person name="Kuo A."/>
            <person name="Thoen E."/>
            <person name="Andreopoulos B."/>
            <person name="Lu D."/>
            <person name="Skrede I."/>
            <person name="Drula E."/>
            <person name="Henrissat B."/>
            <person name="Morin E."/>
            <person name="Kohler A."/>
            <person name="Barry K."/>
            <person name="LaButti K."/>
            <person name="Morin E."/>
            <person name="Salamov A."/>
            <person name="Lipzen A."/>
            <person name="Mereny Z."/>
            <person name="Hegedus B."/>
            <person name="Baldrian P."/>
            <person name="Stursova M."/>
            <person name="Weitz H."/>
            <person name="Taylor A."/>
            <person name="Grigoriev I.V."/>
            <person name="Nagy L.G."/>
            <person name="Martin F."/>
            <person name="Kauserud H."/>
        </authorList>
    </citation>
    <scope>NUCLEOTIDE SEQUENCE</scope>
    <source>
        <strain evidence="2">9284</strain>
    </source>
</reference>
<gene>
    <name evidence="2" type="ORF">FB45DRAFT_873113</name>
</gene>
<evidence type="ECO:0000313" key="3">
    <source>
        <dbReference type="Proteomes" id="UP001221142"/>
    </source>
</evidence>
<dbReference type="EMBL" id="JARKIF010000022">
    <property type="protein sequence ID" value="KAJ7616665.1"/>
    <property type="molecule type" value="Genomic_DNA"/>
</dbReference>
<dbReference type="Proteomes" id="UP001221142">
    <property type="component" value="Unassembled WGS sequence"/>
</dbReference>